<proteinExistence type="predicted"/>
<dbReference type="SUPFAM" id="SSF52799">
    <property type="entry name" value="(Phosphotyrosine protein) phosphatases II"/>
    <property type="match status" value="1"/>
</dbReference>
<dbReference type="Gene3D" id="3.90.190.10">
    <property type="entry name" value="Protein tyrosine phosphatase superfamily"/>
    <property type="match status" value="1"/>
</dbReference>
<protein>
    <recommendedName>
        <fullName evidence="2">Protein-tyrosine-phosphatase</fullName>
    </recommendedName>
</protein>
<evidence type="ECO:0008006" key="2">
    <source>
        <dbReference type="Google" id="ProtNLM"/>
    </source>
</evidence>
<dbReference type="InterPro" id="IPR026893">
    <property type="entry name" value="Tyr/Ser_Pase_IphP-type"/>
</dbReference>
<gene>
    <name evidence="1" type="ORF">ELLFYP107_02809</name>
</gene>
<dbReference type="Pfam" id="PF13350">
    <property type="entry name" value="Y_phosphatase3"/>
    <property type="match status" value="1"/>
</dbReference>
<sequence length="259" mass="27880">MTDARAGAPAGAGAPGVASFGGIRLRAIDGGPLEGARLFRSASLSRITEHEAAFVVGGLGVRSIYDLRNRWEVASSPEPRIVGAKTLAFEPSTDRGRSDASRRLVAGVIGEYGRPEERMICNYRRYAREFPLMGTVLRTMAAERLPALVHCEHGKDRTGVLCAVLQRIAGCPEDDIMAAYLATNEANAETAAHETAQLSQGMSDDERAVLASFLEARPTYLRAFFDEVEGCVGGFPAYVRDALRLTPVQVASLRALLAR</sequence>
<organism evidence="1">
    <name type="scientific">Eggerthella lenta</name>
    <name type="common">Eubacterium lentum</name>
    <dbReference type="NCBI Taxonomy" id="84112"/>
    <lineage>
        <taxon>Bacteria</taxon>
        <taxon>Bacillati</taxon>
        <taxon>Actinomycetota</taxon>
        <taxon>Coriobacteriia</taxon>
        <taxon>Eggerthellales</taxon>
        <taxon>Eggerthellaceae</taxon>
        <taxon>Eggerthella</taxon>
    </lineage>
</organism>
<dbReference type="InterPro" id="IPR016130">
    <property type="entry name" value="Tyr_Pase_AS"/>
</dbReference>
<dbReference type="GeneID" id="69511742"/>
<dbReference type="EMBL" id="CACRTT010000022">
    <property type="protein sequence ID" value="VYU30750.1"/>
    <property type="molecule type" value="Genomic_DNA"/>
</dbReference>
<name>A0A6N3DPB1_EGGLN</name>
<dbReference type="AlphaFoldDB" id="A0A6N3DPB1"/>
<dbReference type="PROSITE" id="PS00383">
    <property type="entry name" value="TYR_PHOSPHATASE_1"/>
    <property type="match status" value="1"/>
</dbReference>
<reference evidence="1" key="1">
    <citation type="submission" date="2019-11" db="EMBL/GenBank/DDBJ databases">
        <authorList>
            <person name="Feng L."/>
        </authorList>
    </citation>
    <scope>NUCLEOTIDE SEQUENCE</scope>
    <source>
        <strain evidence="1">ElentaLFYP107</strain>
    </source>
</reference>
<evidence type="ECO:0000313" key="1">
    <source>
        <dbReference type="EMBL" id="VYU30750.1"/>
    </source>
</evidence>
<dbReference type="RefSeq" id="WP_021410662.1">
    <property type="nucleotide sequence ID" value="NZ_AP031442.1"/>
</dbReference>
<dbReference type="GO" id="GO:0004721">
    <property type="term" value="F:phosphoprotein phosphatase activity"/>
    <property type="evidence" value="ECO:0007669"/>
    <property type="project" value="InterPro"/>
</dbReference>
<accession>A0A6N3DPB1</accession>
<dbReference type="InterPro" id="IPR029021">
    <property type="entry name" value="Prot-tyrosine_phosphatase-like"/>
</dbReference>